<evidence type="ECO:0000313" key="2">
    <source>
        <dbReference type="Proteomes" id="UP000182771"/>
    </source>
</evidence>
<dbReference type="Proteomes" id="UP000182771">
    <property type="component" value="Unassembled WGS sequence"/>
</dbReference>
<organism evidence="1 2">
    <name type="scientific">Capnocytophaga granulosa</name>
    <dbReference type="NCBI Taxonomy" id="45242"/>
    <lineage>
        <taxon>Bacteria</taxon>
        <taxon>Pseudomonadati</taxon>
        <taxon>Bacteroidota</taxon>
        <taxon>Flavobacteriia</taxon>
        <taxon>Flavobacteriales</taxon>
        <taxon>Flavobacteriaceae</taxon>
        <taxon>Capnocytophaga</taxon>
    </lineage>
</organism>
<dbReference type="GeneID" id="85016664"/>
<sequence>MKTDFKLGQRVWVSPQLTGKADWVEATITEVEHNPFVGIVIEVKTDAGELFFEKEDMFKPLEALELCML</sequence>
<reference evidence="1 2" key="1">
    <citation type="submission" date="2016-10" db="EMBL/GenBank/DDBJ databases">
        <authorList>
            <person name="Varghese N."/>
            <person name="Submissions S."/>
        </authorList>
    </citation>
    <scope>NUCLEOTIDE SEQUENCE [LARGE SCALE GENOMIC DNA]</scope>
    <source>
        <strain evidence="1 2">DSM 11449</strain>
    </source>
</reference>
<dbReference type="AlphaFoldDB" id="A0A1H2XH97"/>
<proteinExistence type="predicted"/>
<name>A0A1H2XH97_9FLAO</name>
<gene>
    <name evidence="1" type="ORF">SAMN05444420_105117</name>
</gene>
<protein>
    <recommendedName>
        <fullName evidence="3">Transcriptional regulator</fullName>
    </recommendedName>
</protein>
<comment type="caution">
    <text evidence="1">The sequence shown here is derived from an EMBL/GenBank/DDBJ whole genome shotgun (WGS) entry which is preliminary data.</text>
</comment>
<keyword evidence="2" id="KW-1185">Reference proteome</keyword>
<evidence type="ECO:0000313" key="1">
    <source>
        <dbReference type="EMBL" id="SDW92201.1"/>
    </source>
</evidence>
<evidence type="ECO:0008006" key="3">
    <source>
        <dbReference type="Google" id="ProtNLM"/>
    </source>
</evidence>
<dbReference type="OrthoDB" id="1452891at2"/>
<accession>A0A1H2XH97</accession>
<dbReference type="RefSeq" id="WP_016420939.1">
    <property type="nucleotide sequence ID" value="NZ_FNND01000005.1"/>
</dbReference>
<dbReference type="EMBL" id="FNND01000005">
    <property type="protein sequence ID" value="SDW92201.1"/>
    <property type="molecule type" value="Genomic_DNA"/>
</dbReference>